<dbReference type="Gene3D" id="3.60.15.10">
    <property type="entry name" value="Ribonuclease Z/Hydroxyacylglutathione hydrolase-like"/>
    <property type="match status" value="1"/>
</dbReference>
<dbReference type="InterPro" id="IPR036866">
    <property type="entry name" value="RibonucZ/Hydroxyglut_hydro"/>
</dbReference>
<dbReference type="SUPFAM" id="SSF56281">
    <property type="entry name" value="Metallo-hydrolase/oxidoreductase"/>
    <property type="match status" value="1"/>
</dbReference>
<feature type="domain" description="Metallo-beta-lactamase" evidence="1">
    <location>
        <begin position="64"/>
        <end position="222"/>
    </location>
</feature>
<protein>
    <recommendedName>
        <fullName evidence="1">Metallo-beta-lactamase domain-containing protein</fullName>
    </recommendedName>
</protein>
<dbReference type="PANTHER" id="PTHR42663:SF6">
    <property type="entry name" value="HYDROLASE C777.06C-RELATED"/>
    <property type="match status" value="1"/>
</dbReference>
<dbReference type="Proteomes" id="UP000768567">
    <property type="component" value="Unassembled WGS sequence"/>
</dbReference>
<comment type="caution">
    <text evidence="2">The sequence shown here is derived from an EMBL/GenBank/DDBJ whole genome shotgun (WGS) entry which is preliminary data.</text>
</comment>
<evidence type="ECO:0000259" key="1">
    <source>
        <dbReference type="Pfam" id="PF12706"/>
    </source>
</evidence>
<dbReference type="InterPro" id="IPR001279">
    <property type="entry name" value="Metallo-B-lactamas"/>
</dbReference>
<evidence type="ECO:0000313" key="3">
    <source>
        <dbReference type="Proteomes" id="UP000768567"/>
    </source>
</evidence>
<dbReference type="PANTHER" id="PTHR42663">
    <property type="entry name" value="HYDROLASE C777.06C-RELATED-RELATED"/>
    <property type="match status" value="1"/>
</dbReference>
<dbReference type="Pfam" id="PF12706">
    <property type="entry name" value="Lactamase_B_2"/>
    <property type="match status" value="1"/>
</dbReference>
<reference evidence="2 3" key="1">
    <citation type="submission" date="2020-10" db="EMBL/GenBank/DDBJ databases">
        <title>ChiBAC.</title>
        <authorList>
            <person name="Zenner C."/>
            <person name="Hitch T.C.A."/>
            <person name="Clavel T."/>
        </authorList>
    </citation>
    <scope>NUCLEOTIDE SEQUENCE [LARGE SCALE GENOMIC DNA]</scope>
    <source>
        <strain evidence="2 3">DSM 109015</strain>
    </source>
</reference>
<sequence length="277" mass="31163">MKIRYLGTAAAEGWPALFCSCPICTKARAEGGKNLRTRTQAIVDGELLLDFPPDTYCHALKYGLELARIQTLLVTHSHMDHWFPTDLIHRHEHFGHGVTGVLDVYGNQAVKDAFDAHILVDRFKPHPIGDVVHFHVTHGGDRIQSHGWEIIAVPADHDKREECLVYICKKDGKTFFYGHDTGLNLSEEAWKLIAAEHYDLVSLDATMGTKRIDGYHMGLADDEIMFAKLAELGCTDDHTVKVINHFSHNGEMTHDQLEAWGAQRGIHVAYDGMEIEF</sequence>
<proteinExistence type="predicted"/>
<dbReference type="RefSeq" id="WP_193501317.1">
    <property type="nucleotide sequence ID" value="NZ_JADCKC010000002.1"/>
</dbReference>
<dbReference type="EMBL" id="JADCKC010000002">
    <property type="protein sequence ID" value="MBE5037744.1"/>
    <property type="molecule type" value="Genomic_DNA"/>
</dbReference>
<gene>
    <name evidence="2" type="ORF">INF35_08100</name>
</gene>
<keyword evidence="3" id="KW-1185">Reference proteome</keyword>
<organism evidence="2 3">
    <name type="scientific">Gemmiger gallinarum</name>
    <dbReference type="NCBI Taxonomy" id="2779354"/>
    <lineage>
        <taxon>Bacteria</taxon>
        <taxon>Bacillati</taxon>
        <taxon>Bacillota</taxon>
        <taxon>Clostridia</taxon>
        <taxon>Eubacteriales</taxon>
        <taxon>Gemmiger</taxon>
    </lineage>
</organism>
<accession>A0ABR9R3N0</accession>
<evidence type="ECO:0000313" key="2">
    <source>
        <dbReference type="EMBL" id="MBE5037744.1"/>
    </source>
</evidence>
<name>A0ABR9R3N0_9FIRM</name>